<dbReference type="GO" id="GO:0005886">
    <property type="term" value="C:plasma membrane"/>
    <property type="evidence" value="ECO:0007669"/>
    <property type="project" value="TreeGrafter"/>
</dbReference>
<evidence type="ECO:0000313" key="8">
    <source>
        <dbReference type="EMBL" id="KAG0484698.1"/>
    </source>
</evidence>
<accession>A0A835RDZ3</accession>
<protein>
    <recommendedName>
        <fullName evidence="7">Late embryogenesis abundant protein LEA-2 subgroup domain-containing protein</fullName>
    </recommendedName>
</protein>
<dbReference type="Proteomes" id="UP000639772">
    <property type="component" value="Unassembled WGS sequence"/>
</dbReference>
<evidence type="ECO:0000313" key="10">
    <source>
        <dbReference type="Proteomes" id="UP000636800"/>
    </source>
</evidence>
<evidence type="ECO:0000259" key="7">
    <source>
        <dbReference type="Pfam" id="PF03168"/>
    </source>
</evidence>
<keyword evidence="2 6" id="KW-0812">Transmembrane</keyword>
<proteinExistence type="predicted"/>
<organism evidence="8 10">
    <name type="scientific">Vanilla planifolia</name>
    <name type="common">Vanilla</name>
    <dbReference type="NCBI Taxonomy" id="51239"/>
    <lineage>
        <taxon>Eukaryota</taxon>
        <taxon>Viridiplantae</taxon>
        <taxon>Streptophyta</taxon>
        <taxon>Embryophyta</taxon>
        <taxon>Tracheophyta</taxon>
        <taxon>Spermatophyta</taxon>
        <taxon>Magnoliopsida</taxon>
        <taxon>Liliopsida</taxon>
        <taxon>Asparagales</taxon>
        <taxon>Orchidaceae</taxon>
        <taxon>Vanilloideae</taxon>
        <taxon>Vanilleae</taxon>
        <taxon>Vanilla</taxon>
    </lineage>
</organism>
<feature type="compositionally biased region" description="Polar residues" evidence="5">
    <location>
        <begin position="17"/>
        <end position="46"/>
    </location>
</feature>
<evidence type="ECO:0000256" key="4">
    <source>
        <dbReference type="ARBA" id="ARBA00023136"/>
    </source>
</evidence>
<dbReference type="OrthoDB" id="777167at2759"/>
<dbReference type="AlphaFoldDB" id="A0A835RDZ3"/>
<reference evidence="10 11" key="1">
    <citation type="journal article" date="2020" name="Nat. Food">
        <title>A phased Vanilla planifolia genome enables genetic improvement of flavour and production.</title>
        <authorList>
            <person name="Hasing T."/>
            <person name="Tang H."/>
            <person name="Brym M."/>
            <person name="Khazi F."/>
            <person name="Huang T."/>
            <person name="Chambers A.H."/>
        </authorList>
    </citation>
    <scope>NUCLEOTIDE SEQUENCE [LARGE SCALE GENOMIC DNA]</scope>
    <source>
        <tissue evidence="8">Leaf</tissue>
    </source>
</reference>
<dbReference type="EMBL" id="JADCNM010000004">
    <property type="protein sequence ID" value="KAG0486495.1"/>
    <property type="molecule type" value="Genomic_DNA"/>
</dbReference>
<dbReference type="SUPFAM" id="SSF117070">
    <property type="entry name" value="LEA14-like"/>
    <property type="match status" value="1"/>
</dbReference>
<dbReference type="Pfam" id="PF03168">
    <property type="entry name" value="LEA_2"/>
    <property type="match status" value="1"/>
</dbReference>
<feature type="domain" description="Late embryogenesis abundant protein LEA-2 subgroup" evidence="7">
    <location>
        <begin position="128"/>
        <end position="226"/>
    </location>
</feature>
<gene>
    <name evidence="9" type="ORF">HPP92_008590</name>
    <name evidence="8" type="ORF">HPP92_008777</name>
</gene>
<evidence type="ECO:0000313" key="9">
    <source>
        <dbReference type="EMBL" id="KAG0486495.1"/>
    </source>
</evidence>
<keyword evidence="4 6" id="KW-0472">Membrane</keyword>
<dbReference type="InterPro" id="IPR004864">
    <property type="entry name" value="LEA_2"/>
</dbReference>
<comment type="subcellular location">
    <subcellularLocation>
        <location evidence="1">Membrane</location>
        <topology evidence="1">Single-pass membrane protein</topology>
    </subcellularLocation>
</comment>
<feature type="transmembrane region" description="Helical" evidence="6">
    <location>
        <begin position="66"/>
        <end position="95"/>
    </location>
</feature>
<sequence length="261" mass="28583">MADRENPSAKAKPNPPQSVANGRANGSSTSAGGRTSLPSNKGQSYNRPMYRPQPPAKRRRSRRSCCCYFCCWLALILVVLIILVAIASGVLYLLYLPRRPGFTLSSLRVSKFNISASDQLTSRIEVAVTARNPNRRLIFVYDPISISVTSNGIDLGDGSFPAFIHDTENTTVMRATVSSSVQNMDPSAVTDLKKSSIPLEIDLETKAGVKVDKLKTKKVGIKVFCRGIEIANPKGKKAPPQSTPDAGCKVKLRIKIWKWTF</sequence>
<dbReference type="GO" id="GO:0098542">
    <property type="term" value="P:defense response to other organism"/>
    <property type="evidence" value="ECO:0007669"/>
    <property type="project" value="InterPro"/>
</dbReference>
<evidence type="ECO:0000256" key="1">
    <source>
        <dbReference type="ARBA" id="ARBA00004167"/>
    </source>
</evidence>
<dbReference type="PANTHER" id="PTHR31234">
    <property type="entry name" value="LATE EMBRYOGENESIS ABUNDANT (LEA) HYDROXYPROLINE-RICH GLYCOPROTEIN FAMILY"/>
    <property type="match status" value="1"/>
</dbReference>
<dbReference type="Gene3D" id="2.60.40.1820">
    <property type="match status" value="1"/>
</dbReference>
<evidence type="ECO:0000313" key="11">
    <source>
        <dbReference type="Proteomes" id="UP000639772"/>
    </source>
</evidence>
<dbReference type="EMBL" id="JADCNL010000004">
    <property type="protein sequence ID" value="KAG0484698.1"/>
    <property type="molecule type" value="Genomic_DNA"/>
</dbReference>
<dbReference type="Proteomes" id="UP000636800">
    <property type="component" value="Unassembled WGS sequence"/>
</dbReference>
<keyword evidence="3 6" id="KW-1133">Transmembrane helix</keyword>
<evidence type="ECO:0000256" key="3">
    <source>
        <dbReference type="ARBA" id="ARBA00022989"/>
    </source>
</evidence>
<dbReference type="InterPro" id="IPR044839">
    <property type="entry name" value="NDR1-like"/>
</dbReference>
<feature type="region of interest" description="Disordered" evidence="5">
    <location>
        <begin position="1"/>
        <end position="57"/>
    </location>
</feature>
<dbReference type="PANTHER" id="PTHR31234:SF2">
    <property type="entry name" value="OS05G0199100 PROTEIN"/>
    <property type="match status" value="1"/>
</dbReference>
<evidence type="ECO:0000256" key="5">
    <source>
        <dbReference type="SAM" id="MobiDB-lite"/>
    </source>
</evidence>
<keyword evidence="10" id="KW-1185">Reference proteome</keyword>
<comment type="caution">
    <text evidence="8">The sequence shown here is derived from an EMBL/GenBank/DDBJ whole genome shotgun (WGS) entry which is preliminary data.</text>
</comment>
<evidence type="ECO:0000256" key="6">
    <source>
        <dbReference type="SAM" id="Phobius"/>
    </source>
</evidence>
<name>A0A835RDZ3_VANPL</name>
<evidence type="ECO:0000256" key="2">
    <source>
        <dbReference type="ARBA" id="ARBA00022692"/>
    </source>
</evidence>